<dbReference type="PROSITE" id="PS00211">
    <property type="entry name" value="ABC_TRANSPORTER_1"/>
    <property type="match status" value="1"/>
</dbReference>
<evidence type="ECO:0000313" key="5">
    <source>
        <dbReference type="EMBL" id="ANY70220.1"/>
    </source>
</evidence>
<evidence type="ECO:0000256" key="1">
    <source>
        <dbReference type="ARBA" id="ARBA00022448"/>
    </source>
</evidence>
<dbReference type="InterPro" id="IPR050763">
    <property type="entry name" value="ABC_transporter_ATP-binding"/>
</dbReference>
<dbReference type="AlphaFoldDB" id="A0A1B2DR96"/>
<evidence type="ECO:0000259" key="4">
    <source>
        <dbReference type="PROSITE" id="PS50893"/>
    </source>
</evidence>
<dbReference type="InterPro" id="IPR003593">
    <property type="entry name" value="AAA+_ATPase"/>
</dbReference>
<evidence type="ECO:0000256" key="2">
    <source>
        <dbReference type="ARBA" id="ARBA00022741"/>
    </source>
</evidence>
<protein>
    <submittedName>
        <fullName evidence="5">Multidrug ABC transporter ATP-binding protein</fullName>
    </submittedName>
</protein>
<keyword evidence="2" id="KW-0547">Nucleotide-binding</keyword>
<dbReference type="SMART" id="SM00382">
    <property type="entry name" value="AAA"/>
    <property type="match status" value="1"/>
</dbReference>
<dbReference type="InterPro" id="IPR003439">
    <property type="entry name" value="ABC_transporter-like_ATP-bd"/>
</dbReference>
<dbReference type="PROSITE" id="PS50893">
    <property type="entry name" value="ABC_TRANSPORTER_2"/>
    <property type="match status" value="1"/>
</dbReference>
<dbReference type="GO" id="GO:0016887">
    <property type="term" value="F:ATP hydrolysis activity"/>
    <property type="evidence" value="ECO:0007669"/>
    <property type="project" value="InterPro"/>
</dbReference>
<dbReference type="Gene3D" id="3.40.50.300">
    <property type="entry name" value="P-loop containing nucleotide triphosphate hydrolases"/>
    <property type="match status" value="1"/>
</dbReference>
<keyword evidence="3 5" id="KW-0067">ATP-binding</keyword>
<dbReference type="EMBL" id="CP016808">
    <property type="protein sequence ID" value="ANY70220.1"/>
    <property type="molecule type" value="Genomic_DNA"/>
</dbReference>
<dbReference type="InterPro" id="IPR017871">
    <property type="entry name" value="ABC_transporter-like_CS"/>
</dbReference>
<gene>
    <name evidence="5" type="ORF">BBD42_29720</name>
</gene>
<dbReference type="GO" id="GO:0005524">
    <property type="term" value="F:ATP binding"/>
    <property type="evidence" value="ECO:0007669"/>
    <property type="project" value="UniProtKB-KW"/>
</dbReference>
<dbReference type="Pfam" id="PF00005">
    <property type="entry name" value="ABC_tran"/>
    <property type="match status" value="1"/>
</dbReference>
<accession>A0A1B2DR96</accession>
<keyword evidence="1" id="KW-0813">Transport</keyword>
<reference evidence="5" key="1">
    <citation type="submission" date="2016-08" db="EMBL/GenBank/DDBJ databases">
        <title>Complete Genome Seqeunce of Paenibacillus sp. BIHB 4019 from tea rhizoplane.</title>
        <authorList>
            <person name="Thakur R."/>
            <person name="Swarnkar M.K."/>
            <person name="Gulati A."/>
        </authorList>
    </citation>
    <scope>NUCLEOTIDE SEQUENCE [LARGE SCALE GENOMIC DNA]</scope>
    <source>
        <strain evidence="5">BIHB4019</strain>
    </source>
</reference>
<evidence type="ECO:0000256" key="3">
    <source>
        <dbReference type="ARBA" id="ARBA00022840"/>
    </source>
</evidence>
<name>A0A1B2DR96_9BACL</name>
<dbReference type="CDD" id="cd03267">
    <property type="entry name" value="ABC_NatA_like"/>
    <property type="match status" value="1"/>
</dbReference>
<dbReference type="PANTHER" id="PTHR42711">
    <property type="entry name" value="ABC TRANSPORTER ATP-BINDING PROTEIN"/>
    <property type="match status" value="1"/>
</dbReference>
<organism evidence="5">
    <name type="scientific">Paenibacillus sp. BIHB 4019</name>
    <dbReference type="NCBI Taxonomy" id="1870819"/>
    <lineage>
        <taxon>Bacteria</taxon>
        <taxon>Bacillati</taxon>
        <taxon>Bacillota</taxon>
        <taxon>Bacilli</taxon>
        <taxon>Bacillales</taxon>
        <taxon>Paenibacillaceae</taxon>
        <taxon>Paenibacillus</taxon>
    </lineage>
</organism>
<sequence length="330" mass="38010">MIIEVDGLSKSFTYHKKDLGLKSSIQNLFRREQQTKHAVSDISFSIEEGEVVGFLGPNGAGKTTTLKMLSGILHPTSGSAKVFGYTPWERKNEFKRQFSIVMGQKNQLWWDLPANESLFLNKCIYEVDDAEYARTLGELTELLDVKELLKVQVRRLSLGERMKMELIAALIHKPRILLLDEPTIGLDIISQRKIREFFKYYNRDKKTTIVLTSHYMNDIEELCDRSIIINHGRIVFDGGLSEVNERLGHKKIMKLVLSEPVEEWVLNQVGEVKEFKDTHVKFVFEQSEIKKMSRWVLDHLPVIDFTIEDIPIEEGIALLYQSGGEKHETA</sequence>
<dbReference type="SUPFAM" id="SSF52540">
    <property type="entry name" value="P-loop containing nucleoside triphosphate hydrolases"/>
    <property type="match status" value="1"/>
</dbReference>
<proteinExistence type="predicted"/>
<feature type="domain" description="ABC transporter" evidence="4">
    <location>
        <begin position="23"/>
        <end position="256"/>
    </location>
</feature>
<dbReference type="PANTHER" id="PTHR42711:SF4">
    <property type="entry name" value="ABC TRANSPORTER RELATED"/>
    <property type="match status" value="1"/>
</dbReference>
<dbReference type="InterPro" id="IPR027417">
    <property type="entry name" value="P-loop_NTPase"/>
</dbReference>
<dbReference type="RefSeq" id="WP_099521148.1">
    <property type="nucleotide sequence ID" value="NZ_CP016808.1"/>
</dbReference>